<dbReference type="InterPro" id="IPR002078">
    <property type="entry name" value="Sigma_54_int"/>
</dbReference>
<evidence type="ECO:0000256" key="2">
    <source>
        <dbReference type="ARBA" id="ARBA00022741"/>
    </source>
</evidence>
<dbReference type="Gene3D" id="1.10.10.60">
    <property type="entry name" value="Homeodomain-like"/>
    <property type="match status" value="1"/>
</dbReference>
<keyword evidence="3" id="KW-0067">ATP-binding</keyword>
<keyword evidence="1 7" id="KW-0597">Phosphoprotein</keyword>
<dbReference type="GO" id="GO:0000160">
    <property type="term" value="P:phosphorelay signal transduction system"/>
    <property type="evidence" value="ECO:0007669"/>
    <property type="project" value="UniProtKB-KW"/>
</dbReference>
<dbReference type="SMART" id="SM00382">
    <property type="entry name" value="AAA"/>
    <property type="match status" value="1"/>
</dbReference>
<evidence type="ECO:0000256" key="4">
    <source>
        <dbReference type="ARBA" id="ARBA00023012"/>
    </source>
</evidence>
<dbReference type="eggNOG" id="COG2204">
    <property type="taxonomic scope" value="Bacteria"/>
</dbReference>
<evidence type="ECO:0000259" key="9">
    <source>
        <dbReference type="PROSITE" id="PS50045"/>
    </source>
</evidence>
<dbReference type="SUPFAM" id="SSF52172">
    <property type="entry name" value="CheY-like"/>
    <property type="match status" value="1"/>
</dbReference>
<keyword evidence="8" id="KW-0175">Coiled coil</keyword>
<dbReference type="Proteomes" id="UP000000248">
    <property type="component" value="Chromosome"/>
</dbReference>
<evidence type="ECO:0000259" key="10">
    <source>
        <dbReference type="PROSITE" id="PS50110"/>
    </source>
</evidence>
<dbReference type="CDD" id="cd17550">
    <property type="entry name" value="REC_NtrX-like"/>
    <property type="match status" value="1"/>
</dbReference>
<keyword evidence="2" id="KW-0547">Nucleotide-binding</keyword>
<dbReference type="EMBL" id="CP000513">
    <property type="protein sequence ID" value="ABQ13271.1"/>
    <property type="molecule type" value="Genomic_DNA"/>
</dbReference>
<evidence type="ECO:0000256" key="6">
    <source>
        <dbReference type="ARBA" id="ARBA00023163"/>
    </source>
</evidence>
<accession>A5EWK6</accession>
<dbReference type="STRING" id="246195.DNO_0161"/>
<keyword evidence="6" id="KW-0804">Transcription</keyword>
<dbReference type="CDD" id="cd00009">
    <property type="entry name" value="AAA"/>
    <property type="match status" value="1"/>
</dbReference>
<dbReference type="PROSITE" id="PS50045">
    <property type="entry name" value="SIGMA54_INTERACT_4"/>
    <property type="match status" value="1"/>
</dbReference>
<feature type="modified residue" description="4-aspartylphosphate" evidence="7">
    <location>
        <position position="57"/>
    </location>
</feature>
<dbReference type="InterPro" id="IPR011006">
    <property type="entry name" value="CheY-like_superfamily"/>
</dbReference>
<feature type="domain" description="Sigma-54 factor interaction" evidence="9">
    <location>
        <begin position="144"/>
        <end position="362"/>
    </location>
</feature>
<dbReference type="InterPro" id="IPR058031">
    <property type="entry name" value="AAA_lid_NorR"/>
</dbReference>
<dbReference type="SUPFAM" id="SSF52540">
    <property type="entry name" value="P-loop containing nucleoside triphosphate hydrolases"/>
    <property type="match status" value="1"/>
</dbReference>
<proteinExistence type="predicted"/>
<dbReference type="Gene3D" id="3.40.50.300">
    <property type="entry name" value="P-loop containing nucleotide triphosphate hydrolases"/>
    <property type="match status" value="1"/>
</dbReference>
<dbReference type="PANTHER" id="PTHR32071:SF17">
    <property type="entry name" value="TRANSCRIPTIONAL REGULATOR (NTRC FAMILY)"/>
    <property type="match status" value="1"/>
</dbReference>
<dbReference type="GO" id="GO:0005524">
    <property type="term" value="F:ATP binding"/>
    <property type="evidence" value="ECO:0007669"/>
    <property type="project" value="UniProtKB-KW"/>
</dbReference>
<dbReference type="Gene3D" id="1.10.8.60">
    <property type="match status" value="1"/>
</dbReference>
<keyword evidence="5" id="KW-0805">Transcription regulation</keyword>
<organism evidence="11 12">
    <name type="scientific">Dichelobacter nodosus (strain VCS1703A)</name>
    <dbReference type="NCBI Taxonomy" id="246195"/>
    <lineage>
        <taxon>Bacteria</taxon>
        <taxon>Pseudomonadati</taxon>
        <taxon>Pseudomonadota</taxon>
        <taxon>Gammaproteobacteria</taxon>
        <taxon>Cardiobacteriales</taxon>
        <taxon>Cardiobacteriaceae</taxon>
        <taxon>Dichelobacter</taxon>
    </lineage>
</organism>
<dbReference type="Pfam" id="PF25601">
    <property type="entry name" value="AAA_lid_14"/>
    <property type="match status" value="1"/>
</dbReference>
<evidence type="ECO:0000256" key="8">
    <source>
        <dbReference type="SAM" id="Coils"/>
    </source>
</evidence>
<dbReference type="InterPro" id="IPR003593">
    <property type="entry name" value="AAA+_ATPase"/>
</dbReference>
<dbReference type="AlphaFoldDB" id="A5EWK6"/>
<keyword evidence="12" id="KW-1185">Reference proteome</keyword>
<dbReference type="GO" id="GO:0006355">
    <property type="term" value="P:regulation of DNA-templated transcription"/>
    <property type="evidence" value="ECO:0007669"/>
    <property type="project" value="InterPro"/>
</dbReference>
<dbReference type="InterPro" id="IPR025943">
    <property type="entry name" value="Sigma_54_int_dom_ATP-bd_2"/>
</dbReference>
<dbReference type="KEGG" id="dno:DNO_0161"/>
<evidence type="ECO:0000313" key="12">
    <source>
        <dbReference type="Proteomes" id="UP000000248"/>
    </source>
</evidence>
<dbReference type="PROSITE" id="PS50110">
    <property type="entry name" value="RESPONSE_REGULATORY"/>
    <property type="match status" value="1"/>
</dbReference>
<evidence type="ECO:0000256" key="7">
    <source>
        <dbReference type="PROSITE-ProRule" id="PRU00169"/>
    </source>
</evidence>
<dbReference type="PROSITE" id="PS00676">
    <property type="entry name" value="SIGMA54_INTERACT_2"/>
    <property type="match status" value="1"/>
</dbReference>
<protein>
    <submittedName>
        <fullName evidence="11">Response regulator, NtrX</fullName>
    </submittedName>
</protein>
<evidence type="ECO:0000256" key="5">
    <source>
        <dbReference type="ARBA" id="ARBA00023015"/>
    </source>
</evidence>
<sequence length="452" mass="50325">MNKNTASTILIVDDETMICETLVDILTDEGYQTYTAGSAAQARTAKQMYHPDLILLDIWMPDSDGITLLREWTSQQLNASVIMMSGHGTIETAVEATKLGAYDFLEKPLSTAKLLITIKRALQTQALIAQNAALKAQLDPNIEIIGRSQAMNEVRELASNLAKQNVPVLISGNAGSGKQHVAHFIHQNSAFCDATFITANIAAMETHDITAALIGSKHHTGLLAAADGGTLFIDEISQLPKDGQRLLLGLIEEQAYLPANQHIRCTTHIRVIAATRLPPLLLKEHLDPALFDLLMVATIILPDLQDHSSDVPELLEYFSKYFADFEQMPYRHFSLAAQNTLRQHCWTGNVRELKNLVQRLLIQNDAAEISAEEAEQALTPTEISPQDGLWSQIIPKDLSLREARELFEHQYLLEQFRHCDGNIARLANRIGMERSNLYRKLRNLGIDPTDKP</sequence>
<name>A5EWK6_DICNV</name>
<feature type="domain" description="Response regulatory" evidence="10">
    <location>
        <begin position="8"/>
        <end position="122"/>
    </location>
</feature>
<dbReference type="InterPro" id="IPR002197">
    <property type="entry name" value="HTH_Fis"/>
</dbReference>
<evidence type="ECO:0000313" key="11">
    <source>
        <dbReference type="EMBL" id="ABQ13271.1"/>
    </source>
</evidence>
<dbReference type="Pfam" id="PF02954">
    <property type="entry name" value="HTH_8"/>
    <property type="match status" value="1"/>
</dbReference>
<reference evidence="11 12" key="1">
    <citation type="journal article" date="2007" name="Nat. Biotechnol.">
        <title>Genome sequence and identification of candidate vaccine antigens from the animal pathogen Dichelobacter nodosus.</title>
        <authorList>
            <person name="Myers G.S."/>
            <person name="Parker D."/>
            <person name="Al-Hasani K."/>
            <person name="Kennan R.M."/>
            <person name="Seemann T."/>
            <person name="Ren Q."/>
            <person name="Badger J.H."/>
            <person name="Selengut J.D."/>
            <person name="Deboy R.T."/>
            <person name="Tettelin H."/>
            <person name="Boyce J.D."/>
            <person name="McCarl V.P."/>
            <person name="Han X."/>
            <person name="Nelson W.C."/>
            <person name="Madupu R."/>
            <person name="Mohamoud Y."/>
            <person name="Holley T."/>
            <person name="Fedorova N."/>
            <person name="Khouri H."/>
            <person name="Bottomley S.P."/>
            <person name="Whittington R.J."/>
            <person name="Adler B."/>
            <person name="Songer J.G."/>
            <person name="Rood J.I."/>
            <person name="Paulsen I.T."/>
        </authorList>
    </citation>
    <scope>NUCLEOTIDE SEQUENCE [LARGE SCALE GENOMIC DNA]</scope>
    <source>
        <strain evidence="11 12">VCS1703A</strain>
    </source>
</reference>
<gene>
    <name evidence="11" type="primary">ntrX</name>
    <name evidence="11" type="ordered locus">DNO_0161</name>
</gene>
<evidence type="ECO:0000256" key="1">
    <source>
        <dbReference type="ARBA" id="ARBA00022553"/>
    </source>
</evidence>
<dbReference type="Pfam" id="PF00072">
    <property type="entry name" value="Response_reg"/>
    <property type="match status" value="1"/>
</dbReference>
<dbReference type="RefSeq" id="WP_011927912.1">
    <property type="nucleotide sequence ID" value="NC_009446.1"/>
</dbReference>
<dbReference type="InterPro" id="IPR001789">
    <property type="entry name" value="Sig_transdc_resp-reg_receiver"/>
</dbReference>
<dbReference type="Pfam" id="PF00158">
    <property type="entry name" value="Sigma54_activat"/>
    <property type="match status" value="1"/>
</dbReference>
<evidence type="ECO:0000256" key="3">
    <source>
        <dbReference type="ARBA" id="ARBA00022840"/>
    </source>
</evidence>
<dbReference type="Gene3D" id="3.40.50.2300">
    <property type="match status" value="1"/>
</dbReference>
<feature type="coiled-coil region" evidence="8">
    <location>
        <begin position="350"/>
        <end position="377"/>
    </location>
</feature>
<dbReference type="OrthoDB" id="9804019at2"/>
<dbReference type="PANTHER" id="PTHR32071">
    <property type="entry name" value="TRANSCRIPTIONAL REGULATORY PROTEIN"/>
    <property type="match status" value="1"/>
</dbReference>
<dbReference type="SMART" id="SM00448">
    <property type="entry name" value="REC"/>
    <property type="match status" value="1"/>
</dbReference>
<dbReference type="InterPro" id="IPR027417">
    <property type="entry name" value="P-loop_NTPase"/>
</dbReference>
<dbReference type="GO" id="GO:0043565">
    <property type="term" value="F:sequence-specific DNA binding"/>
    <property type="evidence" value="ECO:0007669"/>
    <property type="project" value="InterPro"/>
</dbReference>
<dbReference type="HOGENOM" id="CLU_000445_0_6_6"/>
<dbReference type="SUPFAM" id="SSF46689">
    <property type="entry name" value="Homeodomain-like"/>
    <property type="match status" value="1"/>
</dbReference>
<dbReference type="FunFam" id="3.40.50.2300:FF:000018">
    <property type="entry name" value="DNA-binding transcriptional regulator NtrC"/>
    <property type="match status" value="1"/>
</dbReference>
<keyword evidence="4" id="KW-0902">Two-component regulatory system</keyword>
<dbReference type="InterPro" id="IPR009057">
    <property type="entry name" value="Homeodomain-like_sf"/>
</dbReference>